<sequence length="201" mass="22077">MPIAADLRTFSDDSPPAGQSPYLRPPSRAPIAVVPYDDAWPDRFAQIAAGIRDVLGPRALRVEHIGSTSVPGLAAKPIIDIDLTVADPADEAGYVPALVSSGWVHTVREPWWHEHRMLKLTEPSVNLHVFGPDSPEPWRHTVLRDHLRADAADRERYAAVKVESALAANVAHETVDEYNARKQRVLREIIGRAMDAAGIPV</sequence>
<organism evidence="2 3">
    <name type="scientific">Microbacterium bovistercoris</name>
    <dbReference type="NCBI Taxonomy" id="2293570"/>
    <lineage>
        <taxon>Bacteria</taxon>
        <taxon>Bacillati</taxon>
        <taxon>Actinomycetota</taxon>
        <taxon>Actinomycetes</taxon>
        <taxon>Micrococcales</taxon>
        <taxon>Microbacteriaceae</taxon>
        <taxon>Microbacterium</taxon>
    </lineage>
</organism>
<gene>
    <name evidence="2" type="ORF">DY023_09475</name>
</gene>
<accession>A0A371NUI6</accession>
<comment type="caution">
    <text evidence="2">The sequence shown here is derived from an EMBL/GenBank/DDBJ whole genome shotgun (WGS) entry which is preliminary data.</text>
</comment>
<dbReference type="Proteomes" id="UP000262172">
    <property type="component" value="Unassembled WGS sequence"/>
</dbReference>
<proteinExistence type="predicted"/>
<dbReference type="SUPFAM" id="SSF81301">
    <property type="entry name" value="Nucleotidyltransferase"/>
    <property type="match status" value="1"/>
</dbReference>
<dbReference type="AlphaFoldDB" id="A0A371NUI6"/>
<feature type="region of interest" description="Disordered" evidence="1">
    <location>
        <begin position="1"/>
        <end position="24"/>
    </location>
</feature>
<dbReference type="OrthoDB" id="9799092at2"/>
<keyword evidence="3" id="KW-1185">Reference proteome</keyword>
<dbReference type="PANTHER" id="PTHR34822:SF1">
    <property type="entry name" value="GRPB FAMILY PROTEIN"/>
    <property type="match status" value="1"/>
</dbReference>
<protein>
    <submittedName>
        <fullName evidence="2">GrpB family protein</fullName>
    </submittedName>
</protein>
<reference evidence="2 3" key="1">
    <citation type="submission" date="2018-08" db="EMBL/GenBank/DDBJ databases">
        <title>Isolation, diversity and antifungal activity of Actinobacteria from cow dung.</title>
        <authorList>
            <person name="Ling L."/>
        </authorList>
    </citation>
    <scope>NUCLEOTIDE SEQUENCE [LARGE SCALE GENOMIC DNA]</scope>
    <source>
        <strain evidence="2 3">NEAU-LLE</strain>
    </source>
</reference>
<name>A0A371NUI6_9MICO</name>
<dbReference type="Gene3D" id="3.30.460.10">
    <property type="entry name" value="Beta Polymerase, domain 2"/>
    <property type="match status" value="1"/>
</dbReference>
<dbReference type="Pfam" id="PF04229">
    <property type="entry name" value="GrpB"/>
    <property type="match status" value="1"/>
</dbReference>
<evidence type="ECO:0000313" key="2">
    <source>
        <dbReference type="EMBL" id="REJ05469.1"/>
    </source>
</evidence>
<dbReference type="RefSeq" id="WP_116242092.1">
    <property type="nucleotide sequence ID" value="NZ_QUAB01000041.1"/>
</dbReference>
<dbReference type="EMBL" id="QUAB01000041">
    <property type="protein sequence ID" value="REJ05469.1"/>
    <property type="molecule type" value="Genomic_DNA"/>
</dbReference>
<dbReference type="PANTHER" id="PTHR34822">
    <property type="entry name" value="GRPB DOMAIN PROTEIN (AFU_ORTHOLOGUE AFUA_1G01530)"/>
    <property type="match status" value="1"/>
</dbReference>
<evidence type="ECO:0000313" key="3">
    <source>
        <dbReference type="Proteomes" id="UP000262172"/>
    </source>
</evidence>
<evidence type="ECO:0000256" key="1">
    <source>
        <dbReference type="SAM" id="MobiDB-lite"/>
    </source>
</evidence>
<dbReference type="InterPro" id="IPR007344">
    <property type="entry name" value="GrpB/CoaE"/>
</dbReference>
<dbReference type="InterPro" id="IPR043519">
    <property type="entry name" value="NT_sf"/>
</dbReference>